<protein>
    <submittedName>
        <fullName evidence="2">Uncharacterized protein</fullName>
    </submittedName>
</protein>
<evidence type="ECO:0000313" key="3">
    <source>
        <dbReference type="Proteomes" id="UP000246464"/>
    </source>
</evidence>
<evidence type="ECO:0000256" key="1">
    <source>
        <dbReference type="SAM" id="MobiDB-lite"/>
    </source>
</evidence>
<dbReference type="AlphaFoldDB" id="A0A2U9B9P7"/>
<accession>A0A2U9B9P7</accession>
<sequence>MERNRTETTEDKRCSPVRRDAIAIRQLHTPGGIRRGLRSQTYFRPCTVCVRHSVSATETLRRAVEHALDMIPRHASRGGGHIHLSARLTDGSKGRRADTERGQ</sequence>
<feature type="compositionally biased region" description="Basic and acidic residues" evidence="1">
    <location>
        <begin position="90"/>
        <end position="103"/>
    </location>
</feature>
<dbReference type="Proteomes" id="UP000246464">
    <property type="component" value="Chromosome 4"/>
</dbReference>
<feature type="region of interest" description="Disordered" evidence="1">
    <location>
        <begin position="74"/>
        <end position="103"/>
    </location>
</feature>
<reference evidence="2 3" key="1">
    <citation type="submission" date="2017-12" db="EMBL/GenBank/DDBJ databases">
        <title>Integrating genomic resources of turbot (Scophthalmus maximus) in depth evaluation of genetic and physical mapping variation across individuals.</title>
        <authorList>
            <person name="Martinez P."/>
        </authorList>
    </citation>
    <scope>NUCLEOTIDE SEQUENCE [LARGE SCALE GENOMIC DNA]</scope>
</reference>
<evidence type="ECO:0000313" key="2">
    <source>
        <dbReference type="EMBL" id="AWP00687.1"/>
    </source>
</evidence>
<name>A0A2U9B9P7_SCOMX</name>
<proteinExistence type="predicted"/>
<dbReference type="EMBL" id="CP026246">
    <property type="protein sequence ID" value="AWP00687.1"/>
    <property type="molecule type" value="Genomic_DNA"/>
</dbReference>
<gene>
    <name evidence="2" type="ORF">SMAX5B_017000</name>
</gene>
<organism evidence="2 3">
    <name type="scientific">Scophthalmus maximus</name>
    <name type="common">Turbot</name>
    <name type="synonym">Psetta maxima</name>
    <dbReference type="NCBI Taxonomy" id="52904"/>
    <lineage>
        <taxon>Eukaryota</taxon>
        <taxon>Metazoa</taxon>
        <taxon>Chordata</taxon>
        <taxon>Craniata</taxon>
        <taxon>Vertebrata</taxon>
        <taxon>Euteleostomi</taxon>
        <taxon>Actinopterygii</taxon>
        <taxon>Neopterygii</taxon>
        <taxon>Teleostei</taxon>
        <taxon>Neoteleostei</taxon>
        <taxon>Acanthomorphata</taxon>
        <taxon>Carangaria</taxon>
        <taxon>Pleuronectiformes</taxon>
        <taxon>Pleuronectoidei</taxon>
        <taxon>Scophthalmidae</taxon>
        <taxon>Scophthalmus</taxon>
    </lineage>
</organism>
<keyword evidence="3" id="KW-1185">Reference proteome</keyword>